<dbReference type="Proteomes" id="UP001595998">
    <property type="component" value="Unassembled WGS sequence"/>
</dbReference>
<dbReference type="InterPro" id="IPR006251">
    <property type="entry name" value="Homoacnase/IPMdehydase_lsu"/>
</dbReference>
<keyword evidence="6" id="KW-0100">Branched-chain amino acid biosynthesis</keyword>
<keyword evidence="3 6" id="KW-0408">Iron</keyword>
<evidence type="ECO:0000256" key="3">
    <source>
        <dbReference type="ARBA" id="ARBA00023004"/>
    </source>
</evidence>
<proteinExistence type="inferred from homology"/>
<keyword evidence="4 6" id="KW-0411">Iron-sulfur</keyword>
<dbReference type="NCBIfam" id="NF001614">
    <property type="entry name" value="PRK00402.1"/>
    <property type="match status" value="1"/>
</dbReference>
<dbReference type="NCBIfam" id="TIGR02086">
    <property type="entry name" value="IPMI_arch"/>
    <property type="match status" value="1"/>
</dbReference>
<keyword evidence="9" id="KW-1185">Reference proteome</keyword>
<comment type="function">
    <text evidence="6">Catalyzes the isomerization between 2-isopropylmalate and 3-isopropylmalate, via the formation of 2-isopropylmaleate.</text>
</comment>
<keyword evidence="5 6" id="KW-0456">Lyase</keyword>
<dbReference type="SUPFAM" id="SSF53732">
    <property type="entry name" value="Aconitase iron-sulfur domain"/>
    <property type="match status" value="1"/>
</dbReference>
<dbReference type="EC" id="4.2.1.33" evidence="6"/>
<dbReference type="PRINTS" id="PR00415">
    <property type="entry name" value="ACONITASE"/>
</dbReference>
<comment type="pathway">
    <text evidence="6">Amino-acid biosynthesis; L-leucine biosynthesis; L-leucine from 3-methyl-2-oxobutanoate: step 2/4.</text>
</comment>
<dbReference type="PROSITE" id="PS01244">
    <property type="entry name" value="ACONITASE_2"/>
    <property type="match status" value="1"/>
</dbReference>
<dbReference type="InterPro" id="IPR011826">
    <property type="entry name" value="HAcnase/IPMdehydase_lsu_prok"/>
</dbReference>
<evidence type="ECO:0000256" key="2">
    <source>
        <dbReference type="ARBA" id="ARBA00022723"/>
    </source>
</evidence>
<dbReference type="InterPro" id="IPR001030">
    <property type="entry name" value="Acoase/IPM_deHydtase_lsu_aba"/>
</dbReference>
<dbReference type="HAMAP" id="MF_01027">
    <property type="entry name" value="LeuC_type2"/>
    <property type="match status" value="1"/>
</dbReference>
<feature type="binding site" evidence="6">
    <location>
        <position position="301"/>
    </location>
    <ligand>
        <name>[4Fe-4S] cluster</name>
        <dbReference type="ChEBI" id="CHEBI:49883"/>
    </ligand>
</feature>
<comment type="catalytic activity">
    <reaction evidence="6">
        <text>(2R,3S)-3-isopropylmalate = (2S)-2-isopropylmalate</text>
        <dbReference type="Rhea" id="RHEA:32287"/>
        <dbReference type="ChEBI" id="CHEBI:1178"/>
        <dbReference type="ChEBI" id="CHEBI:35121"/>
        <dbReference type="EC" id="4.2.1.33"/>
    </reaction>
</comment>
<dbReference type="InterPro" id="IPR015931">
    <property type="entry name" value="Acnase/IPM_dHydase_lsu_aba_1/3"/>
</dbReference>
<comment type="caution">
    <text evidence="8">The sequence shown here is derived from an EMBL/GenBank/DDBJ whole genome shotgun (WGS) entry which is preliminary data.</text>
</comment>
<dbReference type="InterPro" id="IPR050067">
    <property type="entry name" value="IPM_dehydratase_rel_enz"/>
</dbReference>
<dbReference type="PANTHER" id="PTHR43822:SF16">
    <property type="entry name" value="3-ISOPROPYLMALATE DEHYDRATASE LARGE SUBUNIT 2"/>
    <property type="match status" value="1"/>
</dbReference>
<dbReference type="InterPro" id="IPR036008">
    <property type="entry name" value="Aconitase_4Fe-4S_dom"/>
</dbReference>
<feature type="domain" description="Aconitase/3-isopropylmalate dehydratase large subunit alpha/beta/alpha" evidence="7">
    <location>
        <begin position="7"/>
        <end position="282"/>
    </location>
</feature>
<dbReference type="NCBIfam" id="TIGR01343">
    <property type="entry name" value="hacA_fam"/>
    <property type="match status" value="1"/>
</dbReference>
<gene>
    <name evidence="6" type="primary">leuC</name>
    <name evidence="8" type="ORF">ACFOZ9_05195</name>
</gene>
<evidence type="ECO:0000256" key="6">
    <source>
        <dbReference type="HAMAP-Rule" id="MF_01027"/>
    </source>
</evidence>
<dbReference type="RefSeq" id="WP_380037150.1">
    <property type="nucleotide sequence ID" value="NZ_JBHSEH010000005.1"/>
</dbReference>
<feature type="domain" description="Aconitase/3-isopropylmalate dehydratase large subunit alpha/beta/alpha" evidence="7">
    <location>
        <begin position="290"/>
        <end position="412"/>
    </location>
</feature>
<evidence type="ECO:0000256" key="4">
    <source>
        <dbReference type="ARBA" id="ARBA00023014"/>
    </source>
</evidence>
<dbReference type="PROSITE" id="PS00450">
    <property type="entry name" value="ACONITASE_1"/>
    <property type="match status" value="1"/>
</dbReference>
<sequence length="426" mass="45305">MGMTIAEKILAAHSGNAEVVPGQLIECSTDWVLCHEITTPAALRMLEERGMDRVFNPDQIVAVPDHSVPAMNIKAAKMYQKLKSWVQANGIKHFYDVGRGGIAHVVLENTGLVKPGQTLVSGDSHTCNAGALGMFATGVGSTDLAGAIYAGKVWFKVPETMLIRVTGQTQPGVTPKDIVLEVIKRIGADGANYLVMEWVGEYIDRLDMEGRFTLTNMAIEAGGKTGIVGVDDTTRTYLRERGVMPGEYTEYTSDPDAEYRVVIDIDASQVEPTVAYPHIPSNGRVAGSDRIAVTHAYVGSCTNGRIGDLRDVARILRGRKVAAGVQMIVVPATQAIWKQAAQEGLLEIFVDAGASVSYPSCGACLGMHSGVLGPDDICISSSNRNFVGRMGDPSAQIYLASPATVAASAVAGYISDPRAYNGEAAD</sequence>
<protein>
    <recommendedName>
        <fullName evidence="6">3-isopropylmalate dehydratase large subunit</fullName>
        <ecNumber evidence="6">4.2.1.33</ecNumber>
    </recommendedName>
    <alternativeName>
        <fullName evidence="6">Alpha-IPM isomerase</fullName>
        <shortName evidence="6">IPMI</shortName>
    </alternativeName>
    <alternativeName>
        <fullName evidence="6">Isopropylmalate isomerase</fullName>
    </alternativeName>
</protein>
<keyword evidence="1 6" id="KW-0004">4Fe-4S</keyword>
<dbReference type="Pfam" id="PF00330">
    <property type="entry name" value="Aconitase"/>
    <property type="match status" value="2"/>
</dbReference>
<comment type="cofactor">
    <cofactor evidence="6">
        <name>[4Fe-4S] cluster</name>
        <dbReference type="ChEBI" id="CHEBI:49883"/>
    </cofactor>
    <text evidence="6">Binds 1 [4Fe-4S] cluster per subunit.</text>
</comment>
<organism evidence="8 9">
    <name type="scientific">Deinococcus navajonensis</name>
    <dbReference type="NCBI Taxonomy" id="309884"/>
    <lineage>
        <taxon>Bacteria</taxon>
        <taxon>Thermotogati</taxon>
        <taxon>Deinococcota</taxon>
        <taxon>Deinococci</taxon>
        <taxon>Deinococcales</taxon>
        <taxon>Deinococcaceae</taxon>
        <taxon>Deinococcus</taxon>
    </lineage>
</organism>
<dbReference type="InterPro" id="IPR018136">
    <property type="entry name" value="Aconitase_4Fe-4S_BS"/>
</dbReference>
<keyword evidence="2 6" id="KW-0479">Metal-binding</keyword>
<evidence type="ECO:0000259" key="7">
    <source>
        <dbReference type="Pfam" id="PF00330"/>
    </source>
</evidence>
<dbReference type="PANTHER" id="PTHR43822">
    <property type="entry name" value="HOMOACONITASE, MITOCHONDRIAL-RELATED"/>
    <property type="match status" value="1"/>
</dbReference>
<evidence type="ECO:0000313" key="8">
    <source>
        <dbReference type="EMBL" id="MFC4425599.1"/>
    </source>
</evidence>
<dbReference type="EMBL" id="JBHSEH010000005">
    <property type="protein sequence ID" value="MFC4425599.1"/>
    <property type="molecule type" value="Genomic_DNA"/>
</dbReference>
<keyword evidence="6" id="KW-0432">Leucine biosynthesis</keyword>
<name>A0ABV8XJ33_9DEIO</name>
<dbReference type="CDD" id="cd01583">
    <property type="entry name" value="IPMI"/>
    <property type="match status" value="1"/>
</dbReference>
<evidence type="ECO:0000256" key="5">
    <source>
        <dbReference type="ARBA" id="ARBA00023239"/>
    </source>
</evidence>
<reference evidence="9" key="1">
    <citation type="journal article" date="2019" name="Int. J. Syst. Evol. Microbiol.">
        <title>The Global Catalogue of Microorganisms (GCM) 10K type strain sequencing project: providing services to taxonomists for standard genome sequencing and annotation.</title>
        <authorList>
            <consortium name="The Broad Institute Genomics Platform"/>
            <consortium name="The Broad Institute Genome Sequencing Center for Infectious Disease"/>
            <person name="Wu L."/>
            <person name="Ma J."/>
        </authorList>
    </citation>
    <scope>NUCLEOTIDE SEQUENCE [LARGE SCALE GENOMIC DNA]</scope>
    <source>
        <strain evidence="9">CCUG 56029</strain>
    </source>
</reference>
<feature type="binding site" evidence="6">
    <location>
        <position position="364"/>
    </location>
    <ligand>
        <name>[4Fe-4S] cluster</name>
        <dbReference type="ChEBI" id="CHEBI:49883"/>
    </ligand>
</feature>
<comment type="subunit">
    <text evidence="6">Heterodimer of LeuC and LeuD.</text>
</comment>
<comment type="similarity">
    <text evidence="6">Belongs to the aconitase/IPM isomerase family. LeuC type 2 subfamily.</text>
</comment>
<dbReference type="InterPro" id="IPR033941">
    <property type="entry name" value="IPMI_cat"/>
</dbReference>
<evidence type="ECO:0000313" key="9">
    <source>
        <dbReference type="Proteomes" id="UP001595998"/>
    </source>
</evidence>
<keyword evidence="6" id="KW-0028">Amino-acid biosynthesis</keyword>
<feature type="binding site" evidence="6">
    <location>
        <position position="361"/>
    </location>
    <ligand>
        <name>[4Fe-4S] cluster</name>
        <dbReference type="ChEBI" id="CHEBI:49883"/>
    </ligand>
</feature>
<accession>A0ABV8XJ33</accession>
<evidence type="ECO:0000256" key="1">
    <source>
        <dbReference type="ARBA" id="ARBA00022485"/>
    </source>
</evidence>
<dbReference type="Gene3D" id="3.30.499.10">
    <property type="entry name" value="Aconitase, domain 3"/>
    <property type="match status" value="2"/>
</dbReference>